<sequence>MRPHILAVLLTAGCAAEPPYAPSPPPGDPRWKPAPVSRLPDSSQRIEHVRGNTFRVWGSSQGTRGAYGWPSRAGSAPTGTFGDLTPVRR</sequence>
<feature type="compositionally biased region" description="Pro residues" evidence="1">
    <location>
        <begin position="19"/>
        <end position="28"/>
    </location>
</feature>
<dbReference type="Proteomes" id="UP001526430">
    <property type="component" value="Unassembled WGS sequence"/>
</dbReference>
<evidence type="ECO:0000313" key="2">
    <source>
        <dbReference type="EMBL" id="MCW8086239.1"/>
    </source>
</evidence>
<protein>
    <recommendedName>
        <fullName evidence="4">Septal ring lytic transglycosylase RlpA family lipoprotein</fullName>
    </recommendedName>
</protein>
<name>A0ABT3NVQ0_9PROT</name>
<gene>
    <name evidence="2" type="ORF">OF850_11420</name>
</gene>
<keyword evidence="3" id="KW-1185">Reference proteome</keyword>
<evidence type="ECO:0000313" key="3">
    <source>
        <dbReference type="Proteomes" id="UP001526430"/>
    </source>
</evidence>
<proteinExistence type="predicted"/>
<dbReference type="RefSeq" id="WP_301590225.1">
    <property type="nucleotide sequence ID" value="NZ_JAPFQI010000007.1"/>
</dbReference>
<evidence type="ECO:0000256" key="1">
    <source>
        <dbReference type="SAM" id="MobiDB-lite"/>
    </source>
</evidence>
<organism evidence="2 3">
    <name type="scientific">Sabulicella glaciei</name>
    <dbReference type="NCBI Taxonomy" id="2984948"/>
    <lineage>
        <taxon>Bacteria</taxon>
        <taxon>Pseudomonadati</taxon>
        <taxon>Pseudomonadota</taxon>
        <taxon>Alphaproteobacteria</taxon>
        <taxon>Acetobacterales</taxon>
        <taxon>Acetobacteraceae</taxon>
        <taxon>Sabulicella</taxon>
    </lineage>
</organism>
<comment type="caution">
    <text evidence="2">The sequence shown here is derived from an EMBL/GenBank/DDBJ whole genome shotgun (WGS) entry which is preliminary data.</text>
</comment>
<evidence type="ECO:0008006" key="4">
    <source>
        <dbReference type="Google" id="ProtNLM"/>
    </source>
</evidence>
<accession>A0ABT3NVQ0</accession>
<dbReference type="EMBL" id="JAPFQI010000007">
    <property type="protein sequence ID" value="MCW8086239.1"/>
    <property type="molecule type" value="Genomic_DNA"/>
</dbReference>
<feature type="region of interest" description="Disordered" evidence="1">
    <location>
        <begin position="66"/>
        <end position="89"/>
    </location>
</feature>
<feature type="region of interest" description="Disordered" evidence="1">
    <location>
        <begin position="16"/>
        <end position="42"/>
    </location>
</feature>
<reference evidence="2 3" key="1">
    <citation type="submission" date="2022-10" db="EMBL/GenBank/DDBJ databases">
        <title>Roseococcus glaciei nov., sp. nov., isolated from glacier.</title>
        <authorList>
            <person name="Liu Q."/>
            <person name="Xin Y.-H."/>
        </authorList>
    </citation>
    <scope>NUCLEOTIDE SEQUENCE [LARGE SCALE GENOMIC DNA]</scope>
    <source>
        <strain evidence="2 3">MDT2-1-1</strain>
    </source>
</reference>